<protein>
    <submittedName>
        <fullName evidence="1">Uncharacterized protein</fullName>
    </submittedName>
</protein>
<dbReference type="Proteomes" id="UP000078343">
    <property type="component" value="Unassembled WGS sequence"/>
</dbReference>
<dbReference type="RefSeq" id="XP_018688081.1">
    <property type="nucleotide sequence ID" value="XM_018842668.1"/>
</dbReference>
<dbReference type="AlphaFoldDB" id="A0A178Z4P1"/>
<reference evidence="1 2" key="1">
    <citation type="submission" date="2016-04" db="EMBL/GenBank/DDBJ databases">
        <title>Draft genome of Fonsecaea erecta CBS 125763.</title>
        <authorList>
            <person name="Weiss V.A."/>
            <person name="Vicente V.A."/>
            <person name="Raittz R.T."/>
            <person name="Moreno L.F."/>
            <person name="De Souza E.M."/>
            <person name="Pedrosa F.O."/>
            <person name="Steffens M.B."/>
            <person name="Faoro H."/>
            <person name="Tadra-Sfeir M.Z."/>
            <person name="Najafzadeh M.J."/>
            <person name="Felipe M.S."/>
            <person name="Teixeira M."/>
            <person name="Sun J."/>
            <person name="Xi L."/>
            <person name="Gomes R."/>
            <person name="De Azevedo C.M."/>
            <person name="Salgado C.G."/>
            <person name="Da Silva M.B."/>
            <person name="Nascimento M.F."/>
            <person name="Queiroz-Telles F."/>
            <person name="Attili D.S."/>
            <person name="Gorbushina A."/>
        </authorList>
    </citation>
    <scope>NUCLEOTIDE SEQUENCE [LARGE SCALE GENOMIC DNA]</scope>
    <source>
        <strain evidence="1 2">CBS 125763</strain>
    </source>
</reference>
<evidence type="ECO:0000313" key="1">
    <source>
        <dbReference type="EMBL" id="OAP54714.1"/>
    </source>
</evidence>
<sequence>MSSRRESHNVYATSDPDRQRLDNRITSELAPMHGIVLEFAWPQDCNRLPELGEFYLWESELDAKLVIATSAATGKLMEHAQELRTDDGRRVPGPPLQILMSGIAPPHCVSPYLPGKDIEFSVDELCKGTEAAERMDRLWRAKFRREAPPTQ</sequence>
<dbReference type="OrthoDB" id="3485856at2759"/>
<comment type="caution">
    <text evidence="1">The sequence shown here is derived from an EMBL/GenBank/DDBJ whole genome shotgun (WGS) entry which is preliminary data.</text>
</comment>
<evidence type="ECO:0000313" key="2">
    <source>
        <dbReference type="Proteomes" id="UP000078343"/>
    </source>
</evidence>
<gene>
    <name evidence="1" type="ORF">AYL99_11162</name>
</gene>
<organism evidence="1 2">
    <name type="scientific">Fonsecaea erecta</name>
    <dbReference type="NCBI Taxonomy" id="1367422"/>
    <lineage>
        <taxon>Eukaryota</taxon>
        <taxon>Fungi</taxon>
        <taxon>Dikarya</taxon>
        <taxon>Ascomycota</taxon>
        <taxon>Pezizomycotina</taxon>
        <taxon>Eurotiomycetes</taxon>
        <taxon>Chaetothyriomycetidae</taxon>
        <taxon>Chaetothyriales</taxon>
        <taxon>Herpotrichiellaceae</taxon>
        <taxon>Fonsecaea</taxon>
    </lineage>
</organism>
<keyword evidence="2" id="KW-1185">Reference proteome</keyword>
<name>A0A178Z4P1_9EURO</name>
<proteinExistence type="predicted"/>
<accession>A0A178Z4P1</accession>
<dbReference type="EMBL" id="LVYI01000013">
    <property type="protein sequence ID" value="OAP54714.1"/>
    <property type="molecule type" value="Genomic_DNA"/>
</dbReference>
<dbReference type="GeneID" id="30015330"/>
<dbReference type="STRING" id="1367422.A0A178Z4P1"/>